<dbReference type="Proteomes" id="UP000494330">
    <property type="component" value="Unassembled WGS sequence"/>
</dbReference>
<dbReference type="RefSeq" id="WP_034199972.1">
    <property type="nucleotide sequence ID" value="NZ_CABVQD010000044.1"/>
</dbReference>
<keyword evidence="2" id="KW-1185">Reference proteome</keyword>
<dbReference type="EMBL" id="CABVQD010000044">
    <property type="protein sequence ID" value="VWC42633.1"/>
    <property type="molecule type" value="Genomic_DNA"/>
</dbReference>
<evidence type="ECO:0000313" key="2">
    <source>
        <dbReference type="Proteomes" id="UP000494330"/>
    </source>
</evidence>
<reference evidence="1 2" key="1">
    <citation type="submission" date="2019-09" db="EMBL/GenBank/DDBJ databases">
        <authorList>
            <person name="Depoorter E."/>
        </authorList>
    </citation>
    <scope>NUCLEOTIDE SEQUENCE [LARGE SCALE GENOMIC DNA]</scope>
    <source>
        <strain evidence="1">LMG 30113</strain>
    </source>
</reference>
<organism evidence="1 2">
    <name type="scientific">Burkholderia paludis</name>
    <dbReference type="NCBI Taxonomy" id="1506587"/>
    <lineage>
        <taxon>Bacteria</taxon>
        <taxon>Pseudomonadati</taxon>
        <taxon>Pseudomonadota</taxon>
        <taxon>Betaproteobacteria</taxon>
        <taxon>Burkholderiales</taxon>
        <taxon>Burkholderiaceae</taxon>
        <taxon>Burkholderia</taxon>
        <taxon>Burkholderia cepacia complex</taxon>
    </lineage>
</organism>
<evidence type="ECO:0000313" key="1">
    <source>
        <dbReference type="EMBL" id="VWC42633.1"/>
    </source>
</evidence>
<sequence length="183" mass="20339">MAEYIPPQGVGRGAHLPNIQATYIDLHRLLAIFLASKEFADRIEEAQGHAAELGNPLFRLQECEADEISRILLSLAVTARAVDDAHDRIFELAAGPCGTLCRNVERPDDTTDLELREACNKIIHANHWHFDMEENASGRSYLTPTMYIYGSSQGGRGWKAILDVVEFAKQYVNTVAAMRGVAR</sequence>
<name>A0A6P2SHC3_9BURK</name>
<gene>
    <name evidence="1" type="ORF">BPA30113_07038</name>
</gene>
<proteinExistence type="predicted"/>
<dbReference type="AlphaFoldDB" id="A0A6P2SHC3"/>
<accession>A0A6P2SHC3</accession>
<protein>
    <submittedName>
        <fullName evidence="1">Uncharacterized protein</fullName>
    </submittedName>
</protein>